<gene>
    <name evidence="1" type="ORF">AV530_009268</name>
</gene>
<evidence type="ECO:0000313" key="1">
    <source>
        <dbReference type="EMBL" id="OPJ71927.1"/>
    </source>
</evidence>
<protein>
    <submittedName>
        <fullName evidence="1">Uncharacterized protein</fullName>
    </submittedName>
</protein>
<dbReference type="EMBL" id="LSYS01007300">
    <property type="protein sequence ID" value="OPJ71927.1"/>
    <property type="molecule type" value="Genomic_DNA"/>
</dbReference>
<organism evidence="1 2">
    <name type="scientific">Patagioenas fasciata monilis</name>
    <dbReference type="NCBI Taxonomy" id="372326"/>
    <lineage>
        <taxon>Eukaryota</taxon>
        <taxon>Metazoa</taxon>
        <taxon>Chordata</taxon>
        <taxon>Craniata</taxon>
        <taxon>Vertebrata</taxon>
        <taxon>Euteleostomi</taxon>
        <taxon>Archelosauria</taxon>
        <taxon>Archosauria</taxon>
        <taxon>Dinosauria</taxon>
        <taxon>Saurischia</taxon>
        <taxon>Theropoda</taxon>
        <taxon>Coelurosauria</taxon>
        <taxon>Aves</taxon>
        <taxon>Neognathae</taxon>
        <taxon>Neoaves</taxon>
        <taxon>Columbimorphae</taxon>
        <taxon>Columbiformes</taxon>
        <taxon>Columbidae</taxon>
        <taxon>Patagioenas</taxon>
    </lineage>
</organism>
<dbReference type="AlphaFoldDB" id="A0A1V4JJH3"/>
<comment type="caution">
    <text evidence="1">The sequence shown here is derived from an EMBL/GenBank/DDBJ whole genome shotgun (WGS) entry which is preliminary data.</text>
</comment>
<dbReference type="Proteomes" id="UP000190648">
    <property type="component" value="Unassembled WGS sequence"/>
</dbReference>
<proteinExistence type="predicted"/>
<evidence type="ECO:0000313" key="2">
    <source>
        <dbReference type="Proteomes" id="UP000190648"/>
    </source>
</evidence>
<accession>A0A1V4JJH3</accession>
<sequence length="123" mass="14117">MPLRPEACHSGKTVAVAYLSDNEHVWCRKATVCCLYRIYRWRSHSRKWAREPNLSHCRKKTLHEGYAMGTPVQPGLKRTTENRGVSLLLAGVSRHTELLGQWVPSTFHSSTFLLLHRSPSQLH</sequence>
<name>A0A1V4JJH3_PATFA</name>
<reference evidence="1 2" key="1">
    <citation type="submission" date="2016-02" db="EMBL/GenBank/DDBJ databases">
        <title>Band-tailed pigeon sequencing and assembly.</title>
        <authorList>
            <person name="Soares A.E."/>
            <person name="Novak B.J."/>
            <person name="Rice E.S."/>
            <person name="O'Connell B."/>
            <person name="Chang D."/>
            <person name="Weber S."/>
            <person name="Shapiro B."/>
        </authorList>
    </citation>
    <scope>NUCLEOTIDE SEQUENCE [LARGE SCALE GENOMIC DNA]</scope>
    <source>
        <strain evidence="1">BTP2013</strain>
        <tissue evidence="1">Blood</tissue>
    </source>
</reference>
<keyword evidence="2" id="KW-1185">Reference proteome</keyword>